<keyword evidence="3 7" id="KW-0699">rRNA-binding</keyword>
<dbReference type="AlphaFoldDB" id="A0A157SYY8"/>
<dbReference type="GO" id="GO:0005840">
    <property type="term" value="C:ribosome"/>
    <property type="evidence" value="ECO:0007669"/>
    <property type="project" value="UniProtKB-KW"/>
</dbReference>
<comment type="subunit">
    <text evidence="7">Part of the 50S ribosomal subunit; contacts the 5S rRNA and probably tRNA. Forms a bridge to the 30S subunit in the 70S ribosome.</text>
</comment>
<evidence type="ECO:0000256" key="2">
    <source>
        <dbReference type="ARBA" id="ARBA00022555"/>
    </source>
</evidence>
<dbReference type="GO" id="GO:0019843">
    <property type="term" value="F:rRNA binding"/>
    <property type="evidence" value="ECO:0007669"/>
    <property type="project" value="UniProtKB-UniRule"/>
</dbReference>
<gene>
    <name evidence="7" type="primary">rpl5</name>
    <name evidence="11" type="ORF">SSOP1_0731</name>
</gene>
<dbReference type="InterPro" id="IPR022803">
    <property type="entry name" value="Ribosomal_uL5_dom_sf"/>
</dbReference>
<dbReference type="InterPro" id="IPR031309">
    <property type="entry name" value="Ribosomal_uL5_C"/>
</dbReference>
<accession>A0A157SYY8</accession>
<dbReference type="SUPFAM" id="SSF55282">
    <property type="entry name" value="RL5-like"/>
    <property type="match status" value="1"/>
</dbReference>
<dbReference type="InterPro" id="IPR057266">
    <property type="entry name" value="Ribosomal_uL5_euk/arc-type"/>
</dbReference>
<evidence type="ECO:0000259" key="10">
    <source>
        <dbReference type="Pfam" id="PF00673"/>
    </source>
</evidence>
<dbReference type="GO" id="GO:0003735">
    <property type="term" value="F:structural constituent of ribosome"/>
    <property type="evidence" value="ECO:0007669"/>
    <property type="project" value="InterPro"/>
</dbReference>
<evidence type="ECO:0000256" key="3">
    <source>
        <dbReference type="ARBA" id="ARBA00022730"/>
    </source>
</evidence>
<organism evidence="11 12">
    <name type="scientific">Saccharolobus solfataricus</name>
    <name type="common">Sulfolobus solfataricus</name>
    <dbReference type="NCBI Taxonomy" id="2287"/>
    <lineage>
        <taxon>Archaea</taxon>
        <taxon>Thermoproteota</taxon>
        <taxon>Thermoprotei</taxon>
        <taxon>Sulfolobales</taxon>
        <taxon>Sulfolobaceae</taxon>
        <taxon>Saccharolobus</taxon>
    </lineage>
</organism>
<dbReference type="PANTHER" id="PTHR11994">
    <property type="entry name" value="60S RIBOSOMAL PROTEIN L11-RELATED"/>
    <property type="match status" value="1"/>
</dbReference>
<dbReference type="InterPro" id="IPR002132">
    <property type="entry name" value="Ribosomal_uL5"/>
</dbReference>
<dbReference type="HAMAP" id="MF_01333_A">
    <property type="entry name" value="Ribosomal_uL5_A"/>
    <property type="match status" value="1"/>
</dbReference>
<dbReference type="Pfam" id="PF00281">
    <property type="entry name" value="Ribosomal_L5"/>
    <property type="match status" value="1"/>
</dbReference>
<feature type="domain" description="Large ribosomal subunit protein uL5 C-terminal" evidence="10">
    <location>
        <begin position="71"/>
        <end position="170"/>
    </location>
</feature>
<dbReference type="GO" id="GO:0000049">
    <property type="term" value="F:tRNA binding"/>
    <property type="evidence" value="ECO:0007669"/>
    <property type="project" value="UniProtKB-UniRule"/>
</dbReference>
<evidence type="ECO:0000256" key="6">
    <source>
        <dbReference type="ARBA" id="ARBA00023274"/>
    </source>
</evidence>
<dbReference type="EMBL" id="LT549890">
    <property type="protein sequence ID" value="SAI84285.1"/>
    <property type="molecule type" value="Genomic_DNA"/>
</dbReference>
<evidence type="ECO:0000313" key="12">
    <source>
        <dbReference type="Proteomes" id="UP000076770"/>
    </source>
</evidence>
<reference evidence="12" key="1">
    <citation type="submission" date="2016-04" db="EMBL/GenBank/DDBJ databases">
        <authorList>
            <person name="Shah S.A."/>
            <person name="Garrett R.A."/>
        </authorList>
    </citation>
    <scope>NUCLEOTIDE SEQUENCE [LARGE SCALE GENOMIC DNA]</scope>
    <source>
        <strain evidence="12">ATCC 35091 / DSM 1616 / JCM 8930 / NBRC 15331 / P1</strain>
    </source>
</reference>
<evidence type="ECO:0000259" key="9">
    <source>
        <dbReference type="Pfam" id="PF00281"/>
    </source>
</evidence>
<evidence type="ECO:0000313" key="11">
    <source>
        <dbReference type="EMBL" id="SAI84285.1"/>
    </source>
</evidence>
<dbReference type="InterPro" id="IPR031310">
    <property type="entry name" value="Ribosomal_uL5_N"/>
</dbReference>
<keyword evidence="4 7" id="KW-0694">RNA-binding</keyword>
<proteinExistence type="inferred from homology"/>
<dbReference type="PATRIC" id="fig|2287.9.peg.736"/>
<dbReference type="Proteomes" id="UP000076770">
    <property type="component" value="Chromosome i"/>
</dbReference>
<dbReference type="Gene3D" id="3.30.1440.10">
    <property type="match status" value="1"/>
</dbReference>
<name>A0A157SYY8_SACSO</name>
<dbReference type="NCBIfam" id="NF003258">
    <property type="entry name" value="PRK04219.1"/>
    <property type="match status" value="1"/>
</dbReference>
<dbReference type="GO" id="GO:0006412">
    <property type="term" value="P:translation"/>
    <property type="evidence" value="ECO:0007669"/>
    <property type="project" value="UniProtKB-UniRule"/>
</dbReference>
<feature type="domain" description="Large ribosomal subunit protein uL5 N-terminal" evidence="9">
    <location>
        <begin position="14"/>
        <end position="67"/>
    </location>
</feature>
<dbReference type="FunFam" id="3.30.1440.10:FF:000002">
    <property type="entry name" value="60S ribosomal protein L11"/>
    <property type="match status" value="1"/>
</dbReference>
<protein>
    <recommendedName>
        <fullName evidence="7">Large ribosomal subunit protein uL5</fullName>
    </recommendedName>
</protein>
<evidence type="ECO:0000256" key="7">
    <source>
        <dbReference type="HAMAP-Rule" id="MF_01333"/>
    </source>
</evidence>
<comment type="function">
    <text evidence="7">This is 1 of the proteins that bind and probably mediate the attachment of the 5S RNA into the large ribosomal subunit, where it forms part of the central protuberance. In the 70S ribosome it contacts protein S13 of the 30S subunit (bridge B1b), connecting the 2 subunits; this bridge is implicated in subunit movement. May contact the P site tRNA; the 5S rRNA and some of its associated proteins might help stabilize positioning of ribosome-bound tRNAs.</text>
</comment>
<evidence type="ECO:0000256" key="8">
    <source>
        <dbReference type="RuleBase" id="RU003930"/>
    </source>
</evidence>
<evidence type="ECO:0000256" key="5">
    <source>
        <dbReference type="ARBA" id="ARBA00022980"/>
    </source>
</evidence>
<dbReference type="Pfam" id="PF00673">
    <property type="entry name" value="Ribosomal_L5_C"/>
    <property type="match status" value="1"/>
</dbReference>
<evidence type="ECO:0000256" key="4">
    <source>
        <dbReference type="ARBA" id="ARBA00022884"/>
    </source>
</evidence>
<keyword evidence="6 7" id="KW-0687">Ribonucleoprotein</keyword>
<dbReference type="SMR" id="A0A157SYY8"/>
<dbReference type="PIRSF" id="PIRSF002161">
    <property type="entry name" value="Ribosomal_L5"/>
    <property type="match status" value="1"/>
</dbReference>
<keyword evidence="2 7" id="KW-0820">tRNA-binding</keyword>
<comment type="similarity">
    <text evidence="1 7 8">Belongs to the universal ribosomal protein uL5 family.</text>
</comment>
<sequence>MIKMAESTLPLSQNPMRKVKLSKVTVNIGLGESGDRLQKAYQLLQELTGAKPVYTISKKTIREFGIRKGQEIGVKVTLRGAQAEEFLRKVLEAIGYRLKKSSFDDYGNVSFGIAEHVILPGARYDPEIGIFGMDIAITLERAGYRISRRRRKKAKIPKRHRVTKEEAMEFLRNNFNVQLVEG</sequence>
<dbReference type="InterPro" id="IPR022804">
    <property type="entry name" value="Ribosomal_uL5_arc"/>
</dbReference>
<dbReference type="GO" id="GO:1990904">
    <property type="term" value="C:ribonucleoprotein complex"/>
    <property type="evidence" value="ECO:0007669"/>
    <property type="project" value="UniProtKB-KW"/>
</dbReference>
<keyword evidence="5 7" id="KW-0689">Ribosomal protein</keyword>
<evidence type="ECO:0000256" key="1">
    <source>
        <dbReference type="ARBA" id="ARBA00008553"/>
    </source>
</evidence>